<dbReference type="RefSeq" id="WP_200900958.1">
    <property type="nucleotide sequence ID" value="NZ_LCYI01000062.1"/>
</dbReference>
<sequence length="58" mass="6968">MENEKGQSIRDENGYVVKVVPTKEQWRKFLTPLIPAARELILKRKLEQRKREMDDKDI</sequence>
<evidence type="ECO:0000313" key="2">
    <source>
        <dbReference type="Proteomes" id="UP000035214"/>
    </source>
</evidence>
<dbReference type="PATRIC" id="fig|1396.428.peg.2520"/>
<evidence type="ECO:0000313" key="1">
    <source>
        <dbReference type="EMBL" id="KLA22222.1"/>
    </source>
</evidence>
<gene>
    <name evidence="1" type="ORF">B4077_3168</name>
</gene>
<protein>
    <submittedName>
        <fullName evidence="1">Uncharacterized protein</fullName>
    </submittedName>
</protein>
<name>A0A0G8EFG7_BACCE</name>
<dbReference type="EMBL" id="LCYI01000062">
    <property type="protein sequence ID" value="KLA22222.1"/>
    <property type="molecule type" value="Genomic_DNA"/>
</dbReference>
<comment type="caution">
    <text evidence="1">The sequence shown here is derived from an EMBL/GenBank/DDBJ whole genome shotgun (WGS) entry which is preliminary data.</text>
</comment>
<dbReference type="AlphaFoldDB" id="A0A0G8EFG7"/>
<reference evidence="1 2" key="1">
    <citation type="submission" date="2015-04" db="EMBL/GenBank/DDBJ databases">
        <title>Draft Genome Sequences of Eight Spore-Forming Food Isolates of Bacillus cereus Genome sequencing.</title>
        <authorList>
            <person name="Krawcyk A.O."/>
            <person name="de Jong A."/>
            <person name="Eijlander R.T."/>
            <person name="Berendsen E.M."/>
            <person name="Holsappel S."/>
            <person name="Wells-Bennik M."/>
            <person name="Kuipers O.P."/>
        </authorList>
    </citation>
    <scope>NUCLEOTIDE SEQUENCE [LARGE SCALE GENOMIC DNA]</scope>
    <source>
        <strain evidence="1 2">B4077</strain>
    </source>
</reference>
<dbReference type="Proteomes" id="UP000035214">
    <property type="component" value="Unassembled WGS sequence"/>
</dbReference>
<accession>A0A0G8EFG7</accession>
<organism evidence="1 2">
    <name type="scientific">Bacillus cereus</name>
    <dbReference type="NCBI Taxonomy" id="1396"/>
    <lineage>
        <taxon>Bacteria</taxon>
        <taxon>Bacillati</taxon>
        <taxon>Bacillota</taxon>
        <taxon>Bacilli</taxon>
        <taxon>Bacillales</taxon>
        <taxon>Bacillaceae</taxon>
        <taxon>Bacillus</taxon>
        <taxon>Bacillus cereus group</taxon>
    </lineage>
</organism>
<proteinExistence type="predicted"/>